<evidence type="ECO:0000313" key="9">
    <source>
        <dbReference type="Proteomes" id="UP001596058"/>
    </source>
</evidence>
<comment type="cofactor">
    <cofactor evidence="1 6">
        <name>Zn(2+)</name>
        <dbReference type="ChEBI" id="CHEBI:29105"/>
    </cofactor>
</comment>
<dbReference type="EMBL" id="JBHSPA010000023">
    <property type="protein sequence ID" value="MFC5826113.1"/>
    <property type="molecule type" value="Genomic_DNA"/>
</dbReference>
<feature type="domain" description="Enoyl reductase (ER)" evidence="7">
    <location>
        <begin position="9"/>
        <end position="331"/>
    </location>
</feature>
<dbReference type="SMART" id="SM00829">
    <property type="entry name" value="PKS_ER"/>
    <property type="match status" value="1"/>
</dbReference>
<name>A0ABW1CNN4_9ACTN</name>
<keyword evidence="4 6" id="KW-0862">Zinc</keyword>
<comment type="caution">
    <text evidence="8">The sequence shown here is derived from an EMBL/GenBank/DDBJ whole genome shotgun (WGS) entry which is preliminary data.</text>
</comment>
<dbReference type="InterPro" id="IPR002328">
    <property type="entry name" value="ADH_Zn_CS"/>
</dbReference>
<dbReference type="Pfam" id="PF08240">
    <property type="entry name" value="ADH_N"/>
    <property type="match status" value="1"/>
</dbReference>
<dbReference type="InterPro" id="IPR011032">
    <property type="entry name" value="GroES-like_sf"/>
</dbReference>
<evidence type="ECO:0000256" key="2">
    <source>
        <dbReference type="ARBA" id="ARBA00008072"/>
    </source>
</evidence>
<evidence type="ECO:0000259" key="7">
    <source>
        <dbReference type="SMART" id="SM00829"/>
    </source>
</evidence>
<dbReference type="Proteomes" id="UP001596058">
    <property type="component" value="Unassembled WGS sequence"/>
</dbReference>
<organism evidence="8 9">
    <name type="scientific">Nonomuraea insulae</name>
    <dbReference type="NCBI Taxonomy" id="1616787"/>
    <lineage>
        <taxon>Bacteria</taxon>
        <taxon>Bacillati</taxon>
        <taxon>Actinomycetota</taxon>
        <taxon>Actinomycetes</taxon>
        <taxon>Streptosporangiales</taxon>
        <taxon>Streptosporangiaceae</taxon>
        <taxon>Nonomuraea</taxon>
    </lineage>
</organism>
<proteinExistence type="inferred from homology"/>
<dbReference type="PANTHER" id="PTHR43161:SF9">
    <property type="entry name" value="SORBITOL DEHYDROGENASE"/>
    <property type="match status" value="1"/>
</dbReference>
<reference evidence="9" key="1">
    <citation type="journal article" date="2019" name="Int. J. Syst. Evol. Microbiol.">
        <title>The Global Catalogue of Microorganisms (GCM) 10K type strain sequencing project: providing services to taxonomists for standard genome sequencing and annotation.</title>
        <authorList>
            <consortium name="The Broad Institute Genomics Platform"/>
            <consortium name="The Broad Institute Genome Sequencing Center for Infectious Disease"/>
            <person name="Wu L."/>
            <person name="Ma J."/>
        </authorList>
    </citation>
    <scope>NUCLEOTIDE SEQUENCE [LARGE SCALE GENOMIC DNA]</scope>
    <source>
        <strain evidence="9">CCUG 53903</strain>
    </source>
</reference>
<gene>
    <name evidence="8" type="ORF">ACFPZ3_19780</name>
</gene>
<sequence length="338" mass="35962">MANMAAVMNRLGSIDIEERPEPVPGPADVVIEIRAVGICGSDITYFTHGRIGQWIVDGPIVLGHEASGVVIDCGPEVQRVKAGDRVAIEPGVPCDNCRECRRGDYHLCADLAFLATPPYDGALVQRLRMPERCVYPIPDSMTFEQGALAEPLSVGLWACRRSGLRPGEDVLVTGAGPVGILAGCAALALGARTVTIVDVSDFRLSIADRLGLRAERPSGRADPDHDVLIECSSAQPALTSGLRRLRPGGRAALVGVPKTELAELPLAELVPQEVTLALVNRYAHTWPTAIALLAGGRVPSEHLVSHHFPLEATAEAFTLPGRSQDSLKIVIEPQRLAG</sequence>
<dbReference type="SUPFAM" id="SSF51735">
    <property type="entry name" value="NAD(P)-binding Rossmann-fold domains"/>
    <property type="match status" value="1"/>
</dbReference>
<evidence type="ECO:0000256" key="4">
    <source>
        <dbReference type="ARBA" id="ARBA00022833"/>
    </source>
</evidence>
<dbReference type="SUPFAM" id="SSF50129">
    <property type="entry name" value="GroES-like"/>
    <property type="match status" value="1"/>
</dbReference>
<evidence type="ECO:0000256" key="3">
    <source>
        <dbReference type="ARBA" id="ARBA00022723"/>
    </source>
</evidence>
<evidence type="ECO:0000256" key="1">
    <source>
        <dbReference type="ARBA" id="ARBA00001947"/>
    </source>
</evidence>
<keyword evidence="9" id="KW-1185">Reference proteome</keyword>
<dbReference type="PANTHER" id="PTHR43161">
    <property type="entry name" value="SORBITOL DEHYDROGENASE"/>
    <property type="match status" value="1"/>
</dbReference>
<protein>
    <submittedName>
        <fullName evidence="8">NAD(P)-dependent alcohol dehydrogenase</fullName>
    </submittedName>
</protein>
<evidence type="ECO:0000313" key="8">
    <source>
        <dbReference type="EMBL" id="MFC5826113.1"/>
    </source>
</evidence>
<dbReference type="Gene3D" id="3.90.180.10">
    <property type="entry name" value="Medium-chain alcohol dehydrogenases, catalytic domain"/>
    <property type="match status" value="1"/>
</dbReference>
<dbReference type="CDD" id="cd05285">
    <property type="entry name" value="sorbitol_DH"/>
    <property type="match status" value="1"/>
</dbReference>
<dbReference type="PROSITE" id="PS00059">
    <property type="entry name" value="ADH_ZINC"/>
    <property type="match status" value="1"/>
</dbReference>
<accession>A0ABW1CNN4</accession>
<dbReference type="RefSeq" id="WP_379515619.1">
    <property type="nucleotide sequence ID" value="NZ_JBHSPA010000023.1"/>
</dbReference>
<keyword evidence="3 6" id="KW-0479">Metal-binding</keyword>
<evidence type="ECO:0000256" key="6">
    <source>
        <dbReference type="RuleBase" id="RU361277"/>
    </source>
</evidence>
<dbReference type="InterPro" id="IPR020843">
    <property type="entry name" value="ER"/>
</dbReference>
<keyword evidence="5" id="KW-0560">Oxidoreductase</keyword>
<dbReference type="Gene3D" id="3.40.50.720">
    <property type="entry name" value="NAD(P)-binding Rossmann-like Domain"/>
    <property type="match status" value="1"/>
</dbReference>
<dbReference type="InterPro" id="IPR013154">
    <property type="entry name" value="ADH-like_N"/>
</dbReference>
<comment type="similarity">
    <text evidence="2 6">Belongs to the zinc-containing alcohol dehydrogenase family.</text>
</comment>
<dbReference type="InterPro" id="IPR045306">
    <property type="entry name" value="SDH-like"/>
</dbReference>
<evidence type="ECO:0000256" key="5">
    <source>
        <dbReference type="ARBA" id="ARBA00023002"/>
    </source>
</evidence>
<dbReference type="Pfam" id="PF00107">
    <property type="entry name" value="ADH_zinc_N"/>
    <property type="match status" value="1"/>
</dbReference>
<dbReference type="InterPro" id="IPR013149">
    <property type="entry name" value="ADH-like_C"/>
</dbReference>
<dbReference type="InterPro" id="IPR036291">
    <property type="entry name" value="NAD(P)-bd_dom_sf"/>
</dbReference>